<sequence>MKRATKLSLAAVAGWMLAITALHLGLNFDWAAYRNEQLPEAERKLNVAYIPVT</sequence>
<gene>
    <name evidence="1" type="ORF">SYV04_05580</name>
</gene>
<name>A0ABU5GXD0_9BACT</name>
<organism evidence="1 2">
    <name type="scientific">Hyalangium rubrum</name>
    <dbReference type="NCBI Taxonomy" id="3103134"/>
    <lineage>
        <taxon>Bacteria</taxon>
        <taxon>Pseudomonadati</taxon>
        <taxon>Myxococcota</taxon>
        <taxon>Myxococcia</taxon>
        <taxon>Myxococcales</taxon>
        <taxon>Cystobacterineae</taxon>
        <taxon>Archangiaceae</taxon>
        <taxon>Hyalangium</taxon>
    </lineage>
</organism>
<comment type="caution">
    <text evidence="1">The sequence shown here is derived from an EMBL/GenBank/DDBJ whole genome shotgun (WGS) entry which is preliminary data.</text>
</comment>
<evidence type="ECO:0000313" key="1">
    <source>
        <dbReference type="EMBL" id="MDY7225840.1"/>
    </source>
</evidence>
<dbReference type="EMBL" id="JAXIVS010000002">
    <property type="protein sequence ID" value="MDY7225840.1"/>
    <property type="molecule type" value="Genomic_DNA"/>
</dbReference>
<dbReference type="Proteomes" id="UP001291309">
    <property type="component" value="Unassembled WGS sequence"/>
</dbReference>
<keyword evidence="2" id="KW-1185">Reference proteome</keyword>
<accession>A0ABU5GXD0</accession>
<dbReference type="RefSeq" id="WP_321544567.1">
    <property type="nucleotide sequence ID" value="NZ_JAXIVS010000002.1"/>
</dbReference>
<reference evidence="1 2" key="1">
    <citation type="submission" date="2023-12" db="EMBL/GenBank/DDBJ databases">
        <title>the genome sequence of Hyalangium sp. s54d21.</title>
        <authorList>
            <person name="Zhang X."/>
        </authorList>
    </citation>
    <scope>NUCLEOTIDE SEQUENCE [LARGE SCALE GENOMIC DNA]</scope>
    <source>
        <strain evidence="2">s54d21</strain>
    </source>
</reference>
<protein>
    <submittedName>
        <fullName evidence="1">Uncharacterized protein</fullName>
    </submittedName>
</protein>
<evidence type="ECO:0000313" key="2">
    <source>
        <dbReference type="Proteomes" id="UP001291309"/>
    </source>
</evidence>
<proteinExistence type="predicted"/>